<gene>
    <name evidence="11 13" type="primary">nadD</name>
    <name evidence="13" type="ORF">Cabys_2837</name>
    <name evidence="14" type="ORF">Calab_0056</name>
</gene>
<evidence type="ECO:0000256" key="6">
    <source>
        <dbReference type="ARBA" id="ARBA00022695"/>
    </source>
</evidence>
<dbReference type="HAMAP" id="MF_00244">
    <property type="entry name" value="NaMN_adenylyltr"/>
    <property type="match status" value="1"/>
</dbReference>
<name>H1XX23_CALAY</name>
<evidence type="ECO:0000256" key="4">
    <source>
        <dbReference type="ARBA" id="ARBA00022642"/>
    </source>
</evidence>
<dbReference type="PANTHER" id="PTHR39321:SF3">
    <property type="entry name" value="PHOSPHOPANTETHEINE ADENYLYLTRANSFERASE"/>
    <property type="match status" value="1"/>
</dbReference>
<dbReference type="InterPro" id="IPR014729">
    <property type="entry name" value="Rossmann-like_a/b/a_fold"/>
</dbReference>
<comment type="function">
    <text evidence="1 11">Catalyzes the reversible adenylation of nicotinate mononucleotide (NaMN) to nicotinic acid adenine dinucleotide (NaAD).</text>
</comment>
<dbReference type="NCBIfam" id="TIGR00125">
    <property type="entry name" value="cyt_tran_rel"/>
    <property type="match status" value="1"/>
</dbReference>
<dbReference type="HOGENOM" id="CLU_069765_1_1_0"/>
<evidence type="ECO:0000256" key="1">
    <source>
        <dbReference type="ARBA" id="ARBA00002324"/>
    </source>
</evidence>
<dbReference type="GO" id="GO:0009435">
    <property type="term" value="P:NAD+ biosynthetic process"/>
    <property type="evidence" value="ECO:0007669"/>
    <property type="project" value="UniProtKB-UniRule"/>
</dbReference>
<dbReference type="Proteomes" id="UP000004671">
    <property type="component" value="Chromosome"/>
</dbReference>
<evidence type="ECO:0000259" key="12">
    <source>
        <dbReference type="Pfam" id="PF01467"/>
    </source>
</evidence>
<dbReference type="EC" id="2.7.7.18" evidence="11"/>
<evidence type="ECO:0000256" key="8">
    <source>
        <dbReference type="ARBA" id="ARBA00022840"/>
    </source>
</evidence>
<evidence type="ECO:0000256" key="7">
    <source>
        <dbReference type="ARBA" id="ARBA00022741"/>
    </source>
</evidence>
<dbReference type="STRING" id="880073.Cabys_2837"/>
<dbReference type="PaxDb" id="880073-Calab_0056"/>
<organism evidence="14 15">
    <name type="scientific">Caldithrix abyssi DSM 13497</name>
    <dbReference type="NCBI Taxonomy" id="880073"/>
    <lineage>
        <taxon>Bacteria</taxon>
        <taxon>Pseudomonadati</taxon>
        <taxon>Calditrichota</taxon>
        <taxon>Calditrichia</taxon>
        <taxon>Calditrichales</taxon>
        <taxon>Calditrichaceae</taxon>
        <taxon>Caldithrix</taxon>
    </lineage>
</organism>
<dbReference type="eggNOG" id="COG1057">
    <property type="taxonomic scope" value="Bacteria"/>
</dbReference>
<evidence type="ECO:0000256" key="9">
    <source>
        <dbReference type="ARBA" id="ARBA00023027"/>
    </source>
</evidence>
<proteinExistence type="inferred from homology"/>
<dbReference type="KEGG" id="caby:Cabys_2837"/>
<comment type="catalytic activity">
    <reaction evidence="10 11">
        <text>nicotinate beta-D-ribonucleotide + ATP + H(+) = deamido-NAD(+) + diphosphate</text>
        <dbReference type="Rhea" id="RHEA:22860"/>
        <dbReference type="ChEBI" id="CHEBI:15378"/>
        <dbReference type="ChEBI" id="CHEBI:30616"/>
        <dbReference type="ChEBI" id="CHEBI:33019"/>
        <dbReference type="ChEBI" id="CHEBI:57502"/>
        <dbReference type="ChEBI" id="CHEBI:58437"/>
        <dbReference type="EC" id="2.7.7.18"/>
    </reaction>
</comment>
<dbReference type="NCBIfam" id="NF000840">
    <property type="entry name" value="PRK00071.1-3"/>
    <property type="match status" value="1"/>
</dbReference>
<evidence type="ECO:0000256" key="3">
    <source>
        <dbReference type="ARBA" id="ARBA00009014"/>
    </source>
</evidence>
<dbReference type="RefSeq" id="WP_006926574.1">
    <property type="nucleotide sequence ID" value="NZ_CM001402.1"/>
</dbReference>
<dbReference type="AlphaFoldDB" id="H1XX23"/>
<evidence type="ECO:0000256" key="10">
    <source>
        <dbReference type="ARBA" id="ARBA00048721"/>
    </source>
</evidence>
<keyword evidence="9 11" id="KW-0520">NAD</keyword>
<evidence type="ECO:0000256" key="2">
    <source>
        <dbReference type="ARBA" id="ARBA00005019"/>
    </source>
</evidence>
<keyword evidence="6 11" id="KW-0548">Nucleotidyltransferase</keyword>
<keyword evidence="8 11" id="KW-0067">ATP-binding</keyword>
<dbReference type="UniPathway" id="UPA00253">
    <property type="reaction ID" value="UER00332"/>
</dbReference>
<dbReference type="Pfam" id="PF01467">
    <property type="entry name" value="CTP_transf_like"/>
    <property type="match status" value="1"/>
</dbReference>
<dbReference type="FunCoup" id="H1XX23">
    <property type="interactions" value="310"/>
</dbReference>
<reference evidence="14 15" key="1">
    <citation type="submission" date="2011-09" db="EMBL/GenBank/DDBJ databases">
        <title>The permanent draft genome of Caldithrix abyssi DSM 13497.</title>
        <authorList>
            <consortium name="US DOE Joint Genome Institute (JGI-PGF)"/>
            <person name="Lucas S."/>
            <person name="Han J."/>
            <person name="Lapidus A."/>
            <person name="Bruce D."/>
            <person name="Goodwin L."/>
            <person name="Pitluck S."/>
            <person name="Peters L."/>
            <person name="Kyrpides N."/>
            <person name="Mavromatis K."/>
            <person name="Ivanova N."/>
            <person name="Mikhailova N."/>
            <person name="Chertkov O."/>
            <person name="Detter J.C."/>
            <person name="Tapia R."/>
            <person name="Han C."/>
            <person name="Land M."/>
            <person name="Hauser L."/>
            <person name="Markowitz V."/>
            <person name="Cheng J.-F."/>
            <person name="Hugenholtz P."/>
            <person name="Woyke T."/>
            <person name="Wu D."/>
            <person name="Spring S."/>
            <person name="Brambilla E."/>
            <person name="Klenk H.-P."/>
            <person name="Eisen J.A."/>
        </authorList>
    </citation>
    <scope>NUCLEOTIDE SEQUENCE [LARGE SCALE GENOMIC DNA]</scope>
    <source>
        <strain evidence="14 15">DSM 13497</strain>
    </source>
</reference>
<evidence type="ECO:0000256" key="11">
    <source>
        <dbReference type="HAMAP-Rule" id="MF_00244"/>
    </source>
</evidence>
<evidence type="ECO:0000313" key="14">
    <source>
        <dbReference type="EMBL" id="EHO39710.1"/>
    </source>
</evidence>
<reference evidence="13 16" key="2">
    <citation type="submission" date="2016-11" db="EMBL/GenBank/DDBJ databases">
        <title>Genomic analysis of Caldithrix abyssi and proposal of a novel bacterial phylum Caldithrichaeota.</title>
        <authorList>
            <person name="Kublanov I."/>
            <person name="Sigalova O."/>
            <person name="Gavrilov S."/>
            <person name="Lebedinsky A."/>
            <person name="Ivanova N."/>
            <person name="Daum C."/>
            <person name="Reddy T."/>
            <person name="Klenk H.P."/>
            <person name="Goker M."/>
            <person name="Reva O."/>
            <person name="Miroshnichenko M."/>
            <person name="Kyprides N."/>
            <person name="Woyke T."/>
            <person name="Gelfand M."/>
        </authorList>
    </citation>
    <scope>NUCLEOTIDE SEQUENCE [LARGE SCALE GENOMIC DNA]</scope>
    <source>
        <strain evidence="13 16">LF13</strain>
    </source>
</reference>
<dbReference type="NCBIfam" id="TIGR00482">
    <property type="entry name" value="nicotinate (nicotinamide) nucleotide adenylyltransferase"/>
    <property type="match status" value="1"/>
</dbReference>
<dbReference type="InterPro" id="IPR004821">
    <property type="entry name" value="Cyt_trans-like"/>
</dbReference>
<dbReference type="EMBL" id="CP018099">
    <property type="protein sequence ID" value="APF19585.1"/>
    <property type="molecule type" value="Genomic_DNA"/>
</dbReference>
<comment type="similarity">
    <text evidence="3 11">Belongs to the NadD family.</text>
</comment>
<keyword evidence="15" id="KW-1185">Reference proteome</keyword>
<dbReference type="EMBL" id="CM001402">
    <property type="protein sequence ID" value="EHO39710.1"/>
    <property type="molecule type" value="Genomic_DNA"/>
</dbReference>
<dbReference type="PANTHER" id="PTHR39321">
    <property type="entry name" value="NICOTINATE-NUCLEOTIDE ADENYLYLTRANSFERASE-RELATED"/>
    <property type="match status" value="1"/>
</dbReference>
<keyword evidence="4 11" id="KW-0662">Pyridine nucleotide biosynthesis</keyword>
<dbReference type="Gene3D" id="3.40.50.620">
    <property type="entry name" value="HUPs"/>
    <property type="match status" value="1"/>
</dbReference>
<evidence type="ECO:0000313" key="13">
    <source>
        <dbReference type="EMBL" id="APF19585.1"/>
    </source>
</evidence>
<sequence length="214" mass="24747">MSRSSPALATKLGLFGGTFDPIHHGHLIIAEWIASELGLERVIFIPVAEHPFGKRERITPAFHRLEMVQRALDDFPHFVLSDVEIRRGGVSYTIDTLSYFKQTWPLAELYFFIGGDNLAEFHRWREYKTLLKMARFVVYDRPGGELPAHLPKEKFLFVKAPLIEISSSLIRQRIKTGLPCRSLLPPPVWRYIEEHQLYGYREAGDSGFRRARPE</sequence>
<dbReference type="InParanoid" id="H1XX23"/>
<protein>
    <recommendedName>
        <fullName evidence="11">Probable nicotinate-nucleotide adenylyltransferase</fullName>
        <ecNumber evidence="11">2.7.7.18</ecNumber>
    </recommendedName>
    <alternativeName>
        <fullName evidence="11">Deamido-NAD(+) diphosphorylase</fullName>
    </alternativeName>
    <alternativeName>
        <fullName evidence="11">Deamido-NAD(+) pyrophosphorylase</fullName>
    </alternativeName>
    <alternativeName>
        <fullName evidence="11">Nicotinate mononucleotide adenylyltransferase</fullName>
        <shortName evidence="11">NaMN adenylyltransferase</shortName>
    </alternativeName>
</protein>
<keyword evidence="5 11" id="KW-0808">Transferase</keyword>
<dbReference type="OrthoDB" id="5295945at2"/>
<feature type="domain" description="Cytidyltransferase-like" evidence="12">
    <location>
        <begin position="14"/>
        <end position="173"/>
    </location>
</feature>
<evidence type="ECO:0000256" key="5">
    <source>
        <dbReference type="ARBA" id="ARBA00022679"/>
    </source>
</evidence>
<comment type="pathway">
    <text evidence="2 11">Cofactor biosynthesis; NAD(+) biosynthesis; deamido-NAD(+) from nicotinate D-ribonucleotide: step 1/1.</text>
</comment>
<keyword evidence="7 11" id="KW-0547">Nucleotide-binding</keyword>
<evidence type="ECO:0000313" key="16">
    <source>
        <dbReference type="Proteomes" id="UP000183868"/>
    </source>
</evidence>
<dbReference type="Proteomes" id="UP000183868">
    <property type="component" value="Chromosome"/>
</dbReference>
<accession>H1XX23</accession>
<dbReference type="InterPro" id="IPR005248">
    <property type="entry name" value="NadD/NMNAT"/>
</dbReference>
<dbReference type="CDD" id="cd02165">
    <property type="entry name" value="NMNAT"/>
    <property type="match status" value="1"/>
</dbReference>
<evidence type="ECO:0000313" key="15">
    <source>
        <dbReference type="Proteomes" id="UP000004671"/>
    </source>
</evidence>
<dbReference type="GO" id="GO:0004515">
    <property type="term" value="F:nicotinate-nucleotide adenylyltransferase activity"/>
    <property type="evidence" value="ECO:0007669"/>
    <property type="project" value="UniProtKB-UniRule"/>
</dbReference>
<dbReference type="GO" id="GO:0005524">
    <property type="term" value="F:ATP binding"/>
    <property type="evidence" value="ECO:0007669"/>
    <property type="project" value="UniProtKB-KW"/>
</dbReference>
<dbReference type="SUPFAM" id="SSF52374">
    <property type="entry name" value="Nucleotidylyl transferase"/>
    <property type="match status" value="1"/>
</dbReference>